<dbReference type="PANTHER" id="PTHR33474">
    <property type="entry name" value="TRANSMEMBRANE PROTEIN"/>
    <property type="match status" value="1"/>
</dbReference>
<keyword evidence="2" id="KW-0812">Transmembrane</keyword>
<feature type="compositionally biased region" description="Basic and acidic residues" evidence="1">
    <location>
        <begin position="156"/>
        <end position="166"/>
    </location>
</feature>
<evidence type="ECO:0000256" key="2">
    <source>
        <dbReference type="SAM" id="Phobius"/>
    </source>
</evidence>
<dbReference type="AlphaFoldDB" id="A0A371F529"/>
<reference evidence="3" key="1">
    <citation type="submission" date="2018-05" db="EMBL/GenBank/DDBJ databases">
        <title>Draft genome of Mucuna pruriens seed.</title>
        <authorList>
            <person name="Nnadi N.E."/>
            <person name="Vos R."/>
            <person name="Hasami M.H."/>
            <person name="Devisetty U.K."/>
            <person name="Aguiy J.C."/>
        </authorList>
    </citation>
    <scope>NUCLEOTIDE SEQUENCE [LARGE SCALE GENOMIC DNA]</scope>
    <source>
        <strain evidence="3">JCA_2017</strain>
    </source>
</reference>
<evidence type="ECO:0000256" key="1">
    <source>
        <dbReference type="SAM" id="MobiDB-lite"/>
    </source>
</evidence>
<evidence type="ECO:0000313" key="3">
    <source>
        <dbReference type="EMBL" id="RDX73379.1"/>
    </source>
</evidence>
<accession>A0A371F529</accession>
<proteinExistence type="predicted"/>
<keyword evidence="2" id="KW-0472">Membrane</keyword>
<sequence>MGYKARGKTQNRFRVVAPKSTTCIDTDTNLLLKQLEGASVDGICLRCEVECSSLSSNFLCSLLFILKFKMQTNFISLLLLLIIFLCFSHILSASAIPATRTQNLKGEEDSSSLPSLARMDDAVGNGEGVVVDTEEGFIARRVDLETQDYEGTGANTDHDPKSPGGA</sequence>
<dbReference type="Proteomes" id="UP000257109">
    <property type="component" value="Unassembled WGS sequence"/>
</dbReference>
<keyword evidence="4" id="KW-1185">Reference proteome</keyword>
<feature type="transmembrane region" description="Helical" evidence="2">
    <location>
        <begin position="74"/>
        <end position="96"/>
    </location>
</feature>
<dbReference type="PANTHER" id="PTHR33474:SF28">
    <property type="entry name" value="OS01G0815400 PROTEIN"/>
    <property type="match status" value="1"/>
</dbReference>
<feature type="region of interest" description="Disordered" evidence="1">
    <location>
        <begin position="145"/>
        <end position="166"/>
    </location>
</feature>
<comment type="caution">
    <text evidence="3">The sequence shown here is derived from an EMBL/GenBank/DDBJ whole genome shotgun (WGS) entry which is preliminary data.</text>
</comment>
<organism evidence="3 4">
    <name type="scientific">Mucuna pruriens</name>
    <name type="common">Velvet bean</name>
    <name type="synonym">Dolichos pruriens</name>
    <dbReference type="NCBI Taxonomy" id="157652"/>
    <lineage>
        <taxon>Eukaryota</taxon>
        <taxon>Viridiplantae</taxon>
        <taxon>Streptophyta</taxon>
        <taxon>Embryophyta</taxon>
        <taxon>Tracheophyta</taxon>
        <taxon>Spermatophyta</taxon>
        <taxon>Magnoliopsida</taxon>
        <taxon>eudicotyledons</taxon>
        <taxon>Gunneridae</taxon>
        <taxon>Pentapetalae</taxon>
        <taxon>rosids</taxon>
        <taxon>fabids</taxon>
        <taxon>Fabales</taxon>
        <taxon>Fabaceae</taxon>
        <taxon>Papilionoideae</taxon>
        <taxon>50 kb inversion clade</taxon>
        <taxon>NPAAA clade</taxon>
        <taxon>indigoferoid/millettioid clade</taxon>
        <taxon>Phaseoleae</taxon>
        <taxon>Mucuna</taxon>
    </lineage>
</organism>
<gene>
    <name evidence="3" type="ORF">CR513_47023</name>
</gene>
<evidence type="ECO:0008006" key="5">
    <source>
        <dbReference type="Google" id="ProtNLM"/>
    </source>
</evidence>
<dbReference type="OrthoDB" id="693939at2759"/>
<feature type="non-terminal residue" evidence="3">
    <location>
        <position position="1"/>
    </location>
</feature>
<evidence type="ECO:0000313" key="4">
    <source>
        <dbReference type="Proteomes" id="UP000257109"/>
    </source>
</evidence>
<protein>
    <recommendedName>
        <fullName evidence="5">Transmembrane protein</fullName>
    </recommendedName>
</protein>
<dbReference type="EMBL" id="QJKJ01010551">
    <property type="protein sequence ID" value="RDX73379.1"/>
    <property type="molecule type" value="Genomic_DNA"/>
</dbReference>
<keyword evidence="2" id="KW-1133">Transmembrane helix</keyword>
<name>A0A371F529_MUCPR</name>